<dbReference type="InterPro" id="IPR018392">
    <property type="entry name" value="LysM"/>
</dbReference>
<name>A0AAW1LK99_SAPOF</name>
<gene>
    <name evidence="13" type="ORF">RND81_04G095400</name>
</gene>
<reference evidence="13" key="1">
    <citation type="submission" date="2024-03" db="EMBL/GenBank/DDBJ databases">
        <title>WGS assembly of Saponaria officinalis var. Norfolk2.</title>
        <authorList>
            <person name="Jenkins J."/>
            <person name="Shu S."/>
            <person name="Grimwood J."/>
            <person name="Barry K."/>
            <person name="Goodstein D."/>
            <person name="Schmutz J."/>
            <person name="Leebens-Mack J."/>
            <person name="Osbourn A."/>
        </authorList>
    </citation>
    <scope>NUCLEOTIDE SEQUENCE [LARGE SCALE GENOMIC DNA]</scope>
    <source>
        <strain evidence="13">JIC</strain>
    </source>
</reference>
<evidence type="ECO:0000256" key="8">
    <source>
        <dbReference type="ARBA" id="ARBA00023136"/>
    </source>
</evidence>
<keyword evidence="9" id="KW-1015">Disulfide bond</keyword>
<dbReference type="PANTHER" id="PTHR45927">
    <property type="entry name" value="LYSM-DOMAIN RECEPTOR-LIKE KINASE-RELATED"/>
    <property type="match status" value="1"/>
</dbReference>
<dbReference type="Pfam" id="PF01476">
    <property type="entry name" value="LysM"/>
    <property type="match status" value="1"/>
</dbReference>
<dbReference type="InterPro" id="IPR000719">
    <property type="entry name" value="Prot_kinase_dom"/>
</dbReference>
<dbReference type="InterPro" id="IPR056562">
    <property type="entry name" value="LysM2_CERK1_LYK3_4_5"/>
</dbReference>
<comment type="caution">
    <text evidence="13">The sequence shown here is derived from an EMBL/GenBank/DDBJ whole genome shotgun (WGS) entry which is preliminary data.</text>
</comment>
<dbReference type="Proteomes" id="UP001443914">
    <property type="component" value="Unassembled WGS sequence"/>
</dbReference>
<dbReference type="InterPro" id="IPR056561">
    <property type="entry name" value="NFP_LYK_LysM1"/>
</dbReference>
<feature type="chain" id="PRO_5043799889" description="Protein kinase domain-containing protein" evidence="11">
    <location>
        <begin position="24"/>
        <end position="682"/>
    </location>
</feature>
<proteinExistence type="predicted"/>
<dbReference type="InterPro" id="IPR052611">
    <property type="entry name" value="Plant_RLK_LysM"/>
</dbReference>
<evidence type="ECO:0000256" key="6">
    <source>
        <dbReference type="ARBA" id="ARBA00022840"/>
    </source>
</evidence>
<dbReference type="Gene3D" id="3.30.200.20">
    <property type="entry name" value="Phosphorylase Kinase, domain 1"/>
    <property type="match status" value="1"/>
</dbReference>
<evidence type="ECO:0000256" key="11">
    <source>
        <dbReference type="SAM" id="SignalP"/>
    </source>
</evidence>
<evidence type="ECO:0000259" key="12">
    <source>
        <dbReference type="PROSITE" id="PS50011"/>
    </source>
</evidence>
<dbReference type="InterPro" id="IPR001245">
    <property type="entry name" value="Ser-Thr/Tyr_kinase_cat_dom"/>
</dbReference>
<feature type="domain" description="Protein kinase" evidence="12">
    <location>
        <begin position="267"/>
        <end position="664"/>
    </location>
</feature>
<keyword evidence="14" id="KW-1185">Reference proteome</keyword>
<evidence type="ECO:0000313" key="14">
    <source>
        <dbReference type="Proteomes" id="UP001443914"/>
    </source>
</evidence>
<sequence>MSRSMIINFLLYFHCMLILPTYANNIQNELNCDSKSPDSSGYLCNSIASENHCTTFAILRTNSYYSSLHNLSFYLGIDHFALLSANGFSNNTDFLPKNQPLLIPIDCKCAANGFFQADLTKLSEKGENFIGISESLGGLTTCKAIKERNVGLNPWNVPEKTRVFVPVRCSCPTTAEISSGIRLLVTFPVISDDFSVSFLAEMFNVTSDAIISANNKKSKTFIENQSLTMLIPLKQKPVFSSVAIPKEPGISDYNNDHKKKKKMRLRMILGFCIGFGCLGIMIIVSGVAFFLRTRRKQEERRFLSSKMVDVELQQLSLSIRTTSEKKVSFEGSQSTLDGSNVLEPITPRCNNKVMLENYTLDKLKSSTENFDSHNLIEGTVYHGRLKGKSLAIKCTTSAYISKVDLTLFQDTIHNHPNIIRVLGSCLTEGPDSYLVFEYAKNGSLKDWIHGGLAVKSHFIASCSCFLTWSQRVKICLDVALALQYMHHIMHPVYVHRNIKSRNVFLDEEFNAKVGNFGMSRCVEGEIEEDTEFCSRNPVSWTKGYLAPEHVSLGTISTSVDVFAYGVVLLEIVSGETPVVCSKEGEVITLFEKIKSILQSHNEDELRSWIDRDLGENYSFDEAIILINLAKSCVDDDPCLRPSAGEIVEMLSRLVEESPQEQHFLINESSSKPLVQSVASNSV</sequence>
<evidence type="ECO:0000256" key="2">
    <source>
        <dbReference type="ARBA" id="ARBA00022475"/>
    </source>
</evidence>
<dbReference type="FunFam" id="1.10.510.10:FF:000468">
    <property type="entry name" value="PTI1-like tyrosine-protein kinase 3"/>
    <property type="match status" value="1"/>
</dbReference>
<evidence type="ECO:0000256" key="3">
    <source>
        <dbReference type="ARBA" id="ARBA00022692"/>
    </source>
</evidence>
<comment type="subcellular location">
    <subcellularLocation>
        <location evidence="1">Cell membrane</location>
        <topology evidence="1">Single-pass membrane protein</topology>
    </subcellularLocation>
</comment>
<dbReference type="GO" id="GO:0051707">
    <property type="term" value="P:response to other organism"/>
    <property type="evidence" value="ECO:0007669"/>
    <property type="project" value="UniProtKB-ARBA"/>
</dbReference>
<evidence type="ECO:0000256" key="10">
    <source>
        <dbReference type="SAM" id="Phobius"/>
    </source>
</evidence>
<dbReference type="GO" id="GO:0004672">
    <property type="term" value="F:protein kinase activity"/>
    <property type="evidence" value="ECO:0007669"/>
    <property type="project" value="InterPro"/>
</dbReference>
<evidence type="ECO:0000256" key="4">
    <source>
        <dbReference type="ARBA" id="ARBA00022729"/>
    </source>
</evidence>
<evidence type="ECO:0000256" key="1">
    <source>
        <dbReference type="ARBA" id="ARBA00004162"/>
    </source>
</evidence>
<dbReference type="InterPro" id="IPR011009">
    <property type="entry name" value="Kinase-like_dom_sf"/>
</dbReference>
<dbReference type="AlphaFoldDB" id="A0AAW1LK99"/>
<dbReference type="SUPFAM" id="SSF56112">
    <property type="entry name" value="Protein kinase-like (PK-like)"/>
    <property type="match status" value="1"/>
</dbReference>
<keyword evidence="5" id="KW-0547">Nucleotide-binding</keyword>
<dbReference type="GO" id="GO:0005524">
    <property type="term" value="F:ATP binding"/>
    <property type="evidence" value="ECO:0007669"/>
    <property type="project" value="UniProtKB-KW"/>
</dbReference>
<dbReference type="PROSITE" id="PS50011">
    <property type="entry name" value="PROTEIN_KINASE_DOM"/>
    <property type="match status" value="1"/>
</dbReference>
<evidence type="ECO:0000256" key="5">
    <source>
        <dbReference type="ARBA" id="ARBA00022741"/>
    </source>
</evidence>
<dbReference type="GO" id="GO:0005886">
    <property type="term" value="C:plasma membrane"/>
    <property type="evidence" value="ECO:0007669"/>
    <property type="project" value="UniProtKB-SubCell"/>
</dbReference>
<feature type="signal peptide" evidence="11">
    <location>
        <begin position="1"/>
        <end position="23"/>
    </location>
</feature>
<dbReference type="PANTHER" id="PTHR45927:SF13">
    <property type="entry name" value="PROTEIN LYK2"/>
    <property type="match status" value="1"/>
</dbReference>
<keyword evidence="7 10" id="KW-1133">Transmembrane helix</keyword>
<keyword evidence="3 10" id="KW-0812">Transmembrane</keyword>
<protein>
    <recommendedName>
        <fullName evidence="12">Protein kinase domain-containing protein</fullName>
    </recommendedName>
</protein>
<dbReference type="Pfam" id="PF23446">
    <property type="entry name" value="LysM1_NFP_LYK"/>
    <property type="match status" value="1"/>
</dbReference>
<evidence type="ECO:0000256" key="7">
    <source>
        <dbReference type="ARBA" id="ARBA00022989"/>
    </source>
</evidence>
<keyword evidence="8 10" id="KW-0472">Membrane</keyword>
<evidence type="ECO:0000256" key="9">
    <source>
        <dbReference type="ARBA" id="ARBA00023157"/>
    </source>
</evidence>
<dbReference type="EMBL" id="JBDFQZ010000004">
    <property type="protein sequence ID" value="KAK9733831.1"/>
    <property type="molecule type" value="Genomic_DNA"/>
</dbReference>
<keyword evidence="2" id="KW-1003">Cell membrane</keyword>
<keyword evidence="4 11" id="KW-0732">Signal</keyword>
<accession>A0AAW1LK99</accession>
<keyword evidence="6" id="KW-0067">ATP-binding</keyword>
<dbReference type="Pfam" id="PF07714">
    <property type="entry name" value="PK_Tyr_Ser-Thr"/>
    <property type="match status" value="1"/>
</dbReference>
<organism evidence="13 14">
    <name type="scientific">Saponaria officinalis</name>
    <name type="common">Common soapwort</name>
    <name type="synonym">Lychnis saponaria</name>
    <dbReference type="NCBI Taxonomy" id="3572"/>
    <lineage>
        <taxon>Eukaryota</taxon>
        <taxon>Viridiplantae</taxon>
        <taxon>Streptophyta</taxon>
        <taxon>Embryophyta</taxon>
        <taxon>Tracheophyta</taxon>
        <taxon>Spermatophyta</taxon>
        <taxon>Magnoliopsida</taxon>
        <taxon>eudicotyledons</taxon>
        <taxon>Gunneridae</taxon>
        <taxon>Pentapetalae</taxon>
        <taxon>Caryophyllales</taxon>
        <taxon>Caryophyllaceae</taxon>
        <taxon>Caryophylleae</taxon>
        <taxon>Saponaria</taxon>
    </lineage>
</organism>
<evidence type="ECO:0000313" key="13">
    <source>
        <dbReference type="EMBL" id="KAK9733831.1"/>
    </source>
</evidence>
<dbReference type="Pfam" id="PF23472">
    <property type="entry name" value="LysM2_CERK1_LYK3_4_5"/>
    <property type="match status" value="1"/>
</dbReference>
<dbReference type="Gene3D" id="1.10.510.10">
    <property type="entry name" value="Transferase(Phosphotransferase) domain 1"/>
    <property type="match status" value="1"/>
</dbReference>
<feature type="transmembrane region" description="Helical" evidence="10">
    <location>
        <begin position="267"/>
        <end position="291"/>
    </location>
</feature>